<evidence type="ECO:0000313" key="5">
    <source>
        <dbReference type="Proteomes" id="UP000002881"/>
    </source>
</evidence>
<dbReference type="HOGENOM" id="CLU_098588_2_0_0"/>
<dbReference type="eggNOG" id="COG1838">
    <property type="taxonomic scope" value="Bacteria"/>
</dbReference>
<keyword evidence="5" id="KW-1185">Reference proteome</keyword>
<dbReference type="NCBIfam" id="TIGR00723">
    <property type="entry name" value="ttdB_fumA_fumB"/>
    <property type="match status" value="1"/>
</dbReference>
<dbReference type="SUPFAM" id="SSF117457">
    <property type="entry name" value="FumA C-terminal domain-like"/>
    <property type="match status" value="1"/>
</dbReference>
<dbReference type="PANTHER" id="PTHR43351">
    <property type="entry name" value="L(+)-TARTRATE DEHYDRATASE SUBUNIT BETA"/>
    <property type="match status" value="1"/>
</dbReference>
<accession>I2F556</accession>
<feature type="domain" description="Fe-S hydro-lyase tartrate dehydratase beta-type catalytic" evidence="3">
    <location>
        <begin position="5"/>
        <end position="162"/>
    </location>
</feature>
<dbReference type="RefSeq" id="WP_014731005.1">
    <property type="nucleotide sequence ID" value="NC_017934.1"/>
</dbReference>
<dbReference type="PANTHER" id="PTHR43351:SF2">
    <property type="entry name" value="L(+)-TARTRATE DEHYDRATASE SUBUNIT BETA-RELATED"/>
    <property type="match status" value="1"/>
</dbReference>
<dbReference type="EMBL" id="CP003532">
    <property type="protein sequence ID" value="AFK07059.1"/>
    <property type="molecule type" value="Genomic_DNA"/>
</dbReference>
<name>I2F556_9BACT</name>
<sequence>MKIDDLVCCQELYYTGKLLVMRDAAQMRLKELHEQDRPLPVKLEGAVVFYAGPAKPTKESFGAIGPTTSIRMDCFLEMLFQQGVQATIGKGKRSDLSTSLCRRYGRAYLLAPSGAAASLSKRIKSLRVIAYEDLGTEAIYEIEVEDFPLIVATDKNGLDIFSLE</sequence>
<gene>
    <name evidence="4" type="ORF">Theba_1371</name>
</gene>
<evidence type="ECO:0000313" key="4">
    <source>
        <dbReference type="EMBL" id="AFK07059.1"/>
    </source>
</evidence>
<dbReference type="GeneID" id="87107174"/>
<keyword evidence="2 4" id="KW-0456">Lyase</keyword>
<comment type="similarity">
    <text evidence="1">Belongs to the class-I fumarase family.</text>
</comment>
<dbReference type="AlphaFoldDB" id="I2F556"/>
<protein>
    <submittedName>
        <fullName evidence="4">Hydro-lyase family enzyme, Fe-S type, tartrate/fumarate subfamily</fullName>
    </submittedName>
</protein>
<proteinExistence type="inferred from homology"/>
<dbReference type="InterPro" id="IPR004647">
    <property type="entry name" value="Fe-S_hydro-lyase_TtdB-typ_cat"/>
</dbReference>
<evidence type="ECO:0000259" key="3">
    <source>
        <dbReference type="Pfam" id="PF05683"/>
    </source>
</evidence>
<evidence type="ECO:0000256" key="1">
    <source>
        <dbReference type="ARBA" id="ARBA00008876"/>
    </source>
</evidence>
<organism evidence="4 5">
    <name type="scientific">Mesotoga prima MesG1.Ag.4.2</name>
    <dbReference type="NCBI Taxonomy" id="660470"/>
    <lineage>
        <taxon>Bacteria</taxon>
        <taxon>Thermotogati</taxon>
        <taxon>Thermotogota</taxon>
        <taxon>Thermotogae</taxon>
        <taxon>Kosmotogales</taxon>
        <taxon>Kosmotogaceae</taxon>
        <taxon>Mesotoga</taxon>
    </lineage>
</organism>
<dbReference type="Gene3D" id="3.20.130.10">
    <property type="entry name" value="Fe-S hydro-lyase, tartrate dehydratase beta-type, catalytic domain"/>
    <property type="match status" value="1"/>
</dbReference>
<reference evidence="4 5" key="1">
    <citation type="journal article" date="2012" name="Genome Biol. Evol.">
        <title>Genome Sequence of the Mesophilic Thermotogales Bacterium Mesotoga prima MesG1.Ag.4.2 Reveals the Largest Thermotogales Genome To Date.</title>
        <authorList>
            <person name="Zhaxybayeva O."/>
            <person name="Swithers K.S."/>
            <person name="Foght J."/>
            <person name="Green A.G."/>
            <person name="Bruce D."/>
            <person name="Detter C."/>
            <person name="Han S."/>
            <person name="Teshima H."/>
            <person name="Han J."/>
            <person name="Woyke T."/>
            <person name="Pitluck S."/>
            <person name="Nolan M."/>
            <person name="Ivanova N."/>
            <person name="Pati A."/>
            <person name="Land M.L."/>
            <person name="Dlutek M."/>
            <person name="Doolittle W.F."/>
            <person name="Noll K.M."/>
            <person name="Nesbo C.L."/>
        </authorList>
    </citation>
    <scope>NUCLEOTIDE SEQUENCE [LARGE SCALE GENOMIC DNA]</scope>
    <source>
        <strain evidence="5">mesG1.Ag.4.2</strain>
    </source>
</reference>
<dbReference type="GO" id="GO:0016836">
    <property type="term" value="F:hydro-lyase activity"/>
    <property type="evidence" value="ECO:0007669"/>
    <property type="project" value="InterPro"/>
</dbReference>
<evidence type="ECO:0000256" key="2">
    <source>
        <dbReference type="ARBA" id="ARBA00023239"/>
    </source>
</evidence>
<dbReference type="KEGG" id="mpg:Theba_1371"/>
<dbReference type="Proteomes" id="UP000002881">
    <property type="component" value="Chromosome"/>
</dbReference>
<dbReference type="Pfam" id="PF05683">
    <property type="entry name" value="Fumerase_C"/>
    <property type="match status" value="1"/>
</dbReference>
<dbReference type="STRING" id="660470.Theba_1371"/>
<dbReference type="InterPro" id="IPR036660">
    <property type="entry name" value="Fe-S_hydroAse_TtdB_cat_sf"/>
</dbReference>